<evidence type="ECO:0000256" key="1">
    <source>
        <dbReference type="ARBA" id="ARBA00010552"/>
    </source>
</evidence>
<comment type="similarity">
    <text evidence="1">Belongs to the RutC family.</text>
</comment>
<proteinExistence type="inferred from homology"/>
<dbReference type="Pfam" id="PF01042">
    <property type="entry name" value="Ribonuc_L-PSP"/>
    <property type="match status" value="1"/>
</dbReference>
<dbReference type="EMBL" id="JAODUO010000002">
    <property type="protein sequence ID" value="KAK2194176.1"/>
    <property type="molecule type" value="Genomic_DNA"/>
</dbReference>
<dbReference type="GO" id="GO:0005739">
    <property type="term" value="C:mitochondrion"/>
    <property type="evidence" value="ECO:0007669"/>
    <property type="project" value="TreeGrafter"/>
</dbReference>
<dbReference type="FunFam" id="3.30.1330.40:FF:000001">
    <property type="entry name" value="L-PSP family endoribonuclease"/>
    <property type="match status" value="1"/>
</dbReference>
<dbReference type="CDD" id="cd00448">
    <property type="entry name" value="YjgF_YER057c_UK114_family"/>
    <property type="match status" value="1"/>
</dbReference>
<dbReference type="Gene3D" id="3.30.1330.40">
    <property type="entry name" value="RutC-like"/>
    <property type="match status" value="1"/>
</dbReference>
<gene>
    <name evidence="2" type="ORF">NP493_2g19004</name>
</gene>
<dbReference type="PANTHER" id="PTHR11803:SF39">
    <property type="entry name" value="2-IMINOBUTANOATE_2-IMINOPROPANOATE DEAMINASE"/>
    <property type="match status" value="1"/>
</dbReference>
<dbReference type="GO" id="GO:0019239">
    <property type="term" value="F:deaminase activity"/>
    <property type="evidence" value="ECO:0007669"/>
    <property type="project" value="TreeGrafter"/>
</dbReference>
<dbReference type="NCBIfam" id="TIGR00004">
    <property type="entry name" value="Rid family detoxifying hydrolase"/>
    <property type="match status" value="1"/>
</dbReference>
<dbReference type="AlphaFoldDB" id="A0AAD9PG30"/>
<evidence type="ECO:0000313" key="3">
    <source>
        <dbReference type="Proteomes" id="UP001209878"/>
    </source>
</evidence>
<protein>
    <submittedName>
        <fullName evidence="2">Uncharacterized protein</fullName>
    </submittedName>
</protein>
<dbReference type="InterPro" id="IPR035959">
    <property type="entry name" value="RutC-like_sf"/>
</dbReference>
<accession>A0AAD9PG30</accession>
<dbReference type="SUPFAM" id="SSF55298">
    <property type="entry name" value="YjgF-like"/>
    <property type="match status" value="1"/>
</dbReference>
<dbReference type="InterPro" id="IPR006056">
    <property type="entry name" value="RidA"/>
</dbReference>
<dbReference type="InterPro" id="IPR006175">
    <property type="entry name" value="YjgF/YER057c/UK114"/>
</dbReference>
<dbReference type="InterPro" id="IPR019897">
    <property type="entry name" value="RidA_CS"/>
</dbReference>
<organism evidence="2 3">
    <name type="scientific">Ridgeia piscesae</name>
    <name type="common">Tubeworm</name>
    <dbReference type="NCBI Taxonomy" id="27915"/>
    <lineage>
        <taxon>Eukaryota</taxon>
        <taxon>Metazoa</taxon>
        <taxon>Spiralia</taxon>
        <taxon>Lophotrochozoa</taxon>
        <taxon>Annelida</taxon>
        <taxon>Polychaeta</taxon>
        <taxon>Sedentaria</taxon>
        <taxon>Canalipalpata</taxon>
        <taxon>Sabellida</taxon>
        <taxon>Siboglinidae</taxon>
        <taxon>Ridgeia</taxon>
    </lineage>
</organism>
<dbReference type="Proteomes" id="UP001209878">
    <property type="component" value="Unassembled WGS sequence"/>
</dbReference>
<dbReference type="PROSITE" id="PS01094">
    <property type="entry name" value="UPF0076"/>
    <property type="match status" value="1"/>
</dbReference>
<evidence type="ECO:0000313" key="2">
    <source>
        <dbReference type="EMBL" id="KAK2194176.1"/>
    </source>
</evidence>
<reference evidence="2" key="1">
    <citation type="journal article" date="2023" name="Mol. Biol. Evol.">
        <title>Third-Generation Sequencing Reveals the Adaptive Role of the Epigenome in Three Deep-Sea Polychaetes.</title>
        <authorList>
            <person name="Perez M."/>
            <person name="Aroh O."/>
            <person name="Sun Y."/>
            <person name="Lan Y."/>
            <person name="Juniper S.K."/>
            <person name="Young C.R."/>
            <person name="Angers B."/>
            <person name="Qian P.Y."/>
        </authorList>
    </citation>
    <scope>NUCLEOTIDE SEQUENCE</scope>
    <source>
        <strain evidence="2">R07B-5</strain>
    </source>
</reference>
<keyword evidence="3" id="KW-1185">Reference proteome</keyword>
<name>A0AAD9PG30_RIDPI</name>
<dbReference type="GO" id="GO:0005829">
    <property type="term" value="C:cytosol"/>
    <property type="evidence" value="ECO:0007669"/>
    <property type="project" value="TreeGrafter"/>
</dbReference>
<sequence>MASVIRKIVSTVAAPKPVGPYSQAVVVDKTVYVSGQLGMCPTTGALVDGGVEAEAEQTLKNLQAVLEGAGVDMGNVVKTTVLLENIADWPKVNTVYEKYFTSNYPARAAYQVAALPKGAKVEIEAVAVIGNVTDAS</sequence>
<comment type="caution">
    <text evidence="2">The sequence shown here is derived from an EMBL/GenBank/DDBJ whole genome shotgun (WGS) entry which is preliminary data.</text>
</comment>
<dbReference type="PANTHER" id="PTHR11803">
    <property type="entry name" value="2-IMINOBUTANOATE/2-IMINOPROPANOATE DEAMINASE RIDA"/>
    <property type="match status" value="1"/>
</dbReference>